<evidence type="ECO:0000313" key="1">
    <source>
        <dbReference type="EMBL" id="CAK5088019.1"/>
    </source>
</evidence>
<proteinExistence type="predicted"/>
<reference evidence="1" key="1">
    <citation type="submission" date="2023-11" db="EMBL/GenBank/DDBJ databases">
        <authorList>
            <person name="Poullet M."/>
        </authorList>
    </citation>
    <scope>NUCLEOTIDE SEQUENCE</scope>
    <source>
        <strain evidence="1">E1834</strain>
    </source>
</reference>
<dbReference type="EMBL" id="CAVMJV010000069">
    <property type="protein sequence ID" value="CAK5088019.1"/>
    <property type="molecule type" value="Genomic_DNA"/>
</dbReference>
<organism evidence="1 2">
    <name type="scientific">Meloidogyne enterolobii</name>
    <name type="common">Root-knot nematode worm</name>
    <name type="synonym">Meloidogyne mayaguensis</name>
    <dbReference type="NCBI Taxonomy" id="390850"/>
    <lineage>
        <taxon>Eukaryota</taxon>
        <taxon>Metazoa</taxon>
        <taxon>Ecdysozoa</taxon>
        <taxon>Nematoda</taxon>
        <taxon>Chromadorea</taxon>
        <taxon>Rhabditida</taxon>
        <taxon>Tylenchina</taxon>
        <taxon>Tylenchomorpha</taxon>
        <taxon>Tylenchoidea</taxon>
        <taxon>Meloidogynidae</taxon>
        <taxon>Meloidogyninae</taxon>
        <taxon>Meloidogyne</taxon>
    </lineage>
</organism>
<name>A0ACB1AB75_MELEN</name>
<sequence length="77" mass="9091">MPVFFLNRPDAETSKSGCLYRRLFLTLSCLKILSLFIIVANLFALFTRFHLLYSRKSPLSKSLPLRPVFYENRRLFC</sequence>
<protein>
    <submittedName>
        <fullName evidence="1">Uncharacterized protein</fullName>
    </submittedName>
</protein>
<evidence type="ECO:0000313" key="2">
    <source>
        <dbReference type="Proteomes" id="UP001497535"/>
    </source>
</evidence>
<dbReference type="Proteomes" id="UP001497535">
    <property type="component" value="Unassembled WGS sequence"/>
</dbReference>
<keyword evidence="2" id="KW-1185">Reference proteome</keyword>
<accession>A0ACB1AB75</accession>
<comment type="caution">
    <text evidence="1">The sequence shown here is derived from an EMBL/GenBank/DDBJ whole genome shotgun (WGS) entry which is preliminary data.</text>
</comment>
<gene>
    <name evidence="1" type="ORF">MENTE1834_LOCUS35655</name>
</gene>